<dbReference type="Gene3D" id="1.10.260.40">
    <property type="entry name" value="lambda repressor-like DNA-binding domains"/>
    <property type="match status" value="1"/>
</dbReference>
<dbReference type="InterPro" id="IPR001387">
    <property type="entry name" value="Cro/C1-type_HTH"/>
</dbReference>
<protein>
    <submittedName>
        <fullName evidence="2">Helix-turn-helix domain-containing protein</fullName>
    </submittedName>
</protein>
<dbReference type="InterPro" id="IPR027417">
    <property type="entry name" value="P-loop_NTPase"/>
</dbReference>
<dbReference type="Proteomes" id="UP001515943">
    <property type="component" value="Unassembled WGS sequence"/>
</dbReference>
<gene>
    <name evidence="2" type="ORF">FXN61_07120</name>
</gene>
<dbReference type="InterPro" id="IPR010982">
    <property type="entry name" value="Lambda_DNA-bd_dom_sf"/>
</dbReference>
<reference evidence="2 3" key="1">
    <citation type="submission" date="2019-08" db="EMBL/GenBank/DDBJ databases">
        <title>Lentzea from Indian Himalayas.</title>
        <authorList>
            <person name="Mandal S."/>
            <person name="Mallick Gupta A."/>
            <person name="Maiti P.K."/>
            <person name="Sarkar J."/>
            <person name="Mandal S."/>
        </authorList>
    </citation>
    <scope>NUCLEOTIDE SEQUENCE [LARGE SCALE GENOMIC DNA]</scope>
    <source>
        <strain evidence="2 3">PSKA42</strain>
    </source>
</reference>
<evidence type="ECO:0000313" key="2">
    <source>
        <dbReference type="EMBL" id="NKE56614.1"/>
    </source>
</evidence>
<dbReference type="PROSITE" id="PS50943">
    <property type="entry name" value="HTH_CROC1"/>
    <property type="match status" value="1"/>
</dbReference>
<evidence type="ECO:0000259" key="1">
    <source>
        <dbReference type="PROSITE" id="PS50943"/>
    </source>
</evidence>
<dbReference type="Gene3D" id="3.40.50.300">
    <property type="entry name" value="P-loop containing nucleotide triphosphate hydrolases"/>
    <property type="match status" value="1"/>
</dbReference>
<dbReference type="RefSeq" id="WP_167971463.1">
    <property type="nucleotide sequence ID" value="NZ_VSRL01000016.1"/>
</dbReference>
<dbReference type="SUPFAM" id="SSF47413">
    <property type="entry name" value="lambda repressor-like DNA-binding domains"/>
    <property type="match status" value="1"/>
</dbReference>
<dbReference type="Pfam" id="PF13560">
    <property type="entry name" value="HTH_31"/>
    <property type="match status" value="1"/>
</dbReference>
<dbReference type="Pfam" id="PF13401">
    <property type="entry name" value="AAA_22"/>
    <property type="match status" value="1"/>
</dbReference>
<evidence type="ECO:0000313" key="3">
    <source>
        <dbReference type="Proteomes" id="UP001515943"/>
    </source>
</evidence>
<proteinExistence type="predicted"/>
<accession>A0ABX1FCV2</accession>
<dbReference type="CDD" id="cd00093">
    <property type="entry name" value="HTH_XRE"/>
    <property type="match status" value="1"/>
</dbReference>
<comment type="caution">
    <text evidence="2">The sequence shown here is derived from an EMBL/GenBank/DDBJ whole genome shotgun (WGS) entry which is preliminary data.</text>
</comment>
<dbReference type="SUPFAM" id="SSF52540">
    <property type="entry name" value="P-loop containing nucleoside triphosphate hydrolases"/>
    <property type="match status" value="1"/>
</dbReference>
<sequence>MTFGARLLQHRKNAGLSQEELSARSGVSVRAISDMERGRARSPQRRTTEALLDALDLDETSRDELRRLARAGRIAVTSPVWSLPPYVADLVGRDTELDTIASMHGGLVVVHGAAGTGKTSLAVRAAHLLEGRFPDGQLLVELEGATPPLERLLKDLGTPAEHVPEDANGQTRLYRSLLAGKRLLLVLDGASTEEEIRTLRADPGCLTIVTSRRRLAGLADATWIRLGGLTEPAAVELLASIIGPARVEADPDTARSSSRCAGCRRWRCGSRATGSPAGRAGRCGTWWSRSRNGAWPRSRRATSTCAARSRCRWRTCRRLRS</sequence>
<dbReference type="PANTHER" id="PTHR47691">
    <property type="entry name" value="REGULATOR-RELATED"/>
    <property type="match status" value="1"/>
</dbReference>
<dbReference type="EMBL" id="VSRL01000016">
    <property type="protein sequence ID" value="NKE56614.1"/>
    <property type="molecule type" value="Genomic_DNA"/>
</dbReference>
<feature type="domain" description="HTH cro/C1-type" evidence="1">
    <location>
        <begin position="7"/>
        <end position="65"/>
    </location>
</feature>
<dbReference type="SMART" id="SM00530">
    <property type="entry name" value="HTH_XRE"/>
    <property type="match status" value="1"/>
</dbReference>
<keyword evidence="3" id="KW-1185">Reference proteome</keyword>
<dbReference type="PANTHER" id="PTHR47691:SF3">
    <property type="entry name" value="HTH-TYPE TRANSCRIPTIONAL REGULATOR RV0890C-RELATED"/>
    <property type="match status" value="1"/>
</dbReference>
<dbReference type="InterPro" id="IPR049945">
    <property type="entry name" value="AAA_22"/>
</dbReference>
<organism evidence="2 3">
    <name type="scientific">Lentzea indica</name>
    <dbReference type="NCBI Taxonomy" id="2604800"/>
    <lineage>
        <taxon>Bacteria</taxon>
        <taxon>Bacillati</taxon>
        <taxon>Actinomycetota</taxon>
        <taxon>Actinomycetes</taxon>
        <taxon>Pseudonocardiales</taxon>
        <taxon>Pseudonocardiaceae</taxon>
        <taxon>Lentzea</taxon>
    </lineage>
</organism>
<name>A0ABX1FCV2_9PSEU</name>